<dbReference type="AlphaFoldDB" id="A0A9D4GQ05"/>
<reference evidence="13" key="1">
    <citation type="journal article" date="2019" name="bioRxiv">
        <title>The Genome of the Zebra Mussel, Dreissena polymorpha: A Resource for Invasive Species Research.</title>
        <authorList>
            <person name="McCartney M.A."/>
            <person name="Auch B."/>
            <person name="Kono T."/>
            <person name="Mallez S."/>
            <person name="Zhang Y."/>
            <person name="Obille A."/>
            <person name="Becker A."/>
            <person name="Abrahante J.E."/>
            <person name="Garbe J."/>
            <person name="Badalamenti J.P."/>
            <person name="Herman A."/>
            <person name="Mangelson H."/>
            <person name="Liachko I."/>
            <person name="Sullivan S."/>
            <person name="Sone E.D."/>
            <person name="Koren S."/>
            <person name="Silverstein K.A.T."/>
            <person name="Beckman K.B."/>
            <person name="Gohl D.M."/>
        </authorList>
    </citation>
    <scope>NUCLEOTIDE SEQUENCE</scope>
    <source>
        <strain evidence="13">Duluth1</strain>
        <tissue evidence="13">Whole animal</tissue>
    </source>
</reference>
<dbReference type="PRINTS" id="PR01078">
    <property type="entry name" value="AMINACHANNEL"/>
</dbReference>
<evidence type="ECO:0000256" key="4">
    <source>
        <dbReference type="ARBA" id="ARBA00022692"/>
    </source>
</evidence>
<feature type="transmembrane region" description="Helical" evidence="12">
    <location>
        <begin position="94"/>
        <end position="115"/>
    </location>
</feature>
<accession>A0A9D4GQ05</accession>
<dbReference type="InterPro" id="IPR001873">
    <property type="entry name" value="ENaC"/>
</dbReference>
<evidence type="ECO:0000256" key="7">
    <source>
        <dbReference type="ARBA" id="ARBA00023065"/>
    </source>
</evidence>
<dbReference type="GO" id="GO:0015280">
    <property type="term" value="F:ligand-gated sodium channel activity"/>
    <property type="evidence" value="ECO:0007669"/>
    <property type="project" value="TreeGrafter"/>
</dbReference>
<evidence type="ECO:0000256" key="10">
    <source>
        <dbReference type="ARBA" id="ARBA00023303"/>
    </source>
</evidence>
<keyword evidence="10 11" id="KW-0407">Ion channel</keyword>
<evidence type="ECO:0000256" key="3">
    <source>
        <dbReference type="ARBA" id="ARBA00022461"/>
    </source>
</evidence>
<proteinExistence type="inferred from homology"/>
<dbReference type="GO" id="GO:0005886">
    <property type="term" value="C:plasma membrane"/>
    <property type="evidence" value="ECO:0007669"/>
    <property type="project" value="TreeGrafter"/>
</dbReference>
<keyword evidence="3 11" id="KW-0894">Sodium channel</keyword>
<evidence type="ECO:0000256" key="1">
    <source>
        <dbReference type="ARBA" id="ARBA00004141"/>
    </source>
</evidence>
<evidence type="ECO:0000256" key="9">
    <source>
        <dbReference type="ARBA" id="ARBA00023201"/>
    </source>
</evidence>
<keyword evidence="2 11" id="KW-0813">Transport</keyword>
<evidence type="ECO:0000256" key="5">
    <source>
        <dbReference type="ARBA" id="ARBA00022989"/>
    </source>
</evidence>
<keyword evidence="14" id="KW-1185">Reference proteome</keyword>
<keyword evidence="4 11" id="KW-0812">Transmembrane</keyword>
<evidence type="ECO:0000313" key="14">
    <source>
        <dbReference type="Proteomes" id="UP000828390"/>
    </source>
</evidence>
<protein>
    <recommendedName>
        <fullName evidence="15">FMRFamide-activated amiloride-sensitive sodium channel</fullName>
    </recommendedName>
</protein>
<keyword evidence="5 12" id="KW-1133">Transmembrane helix</keyword>
<keyword evidence="7 11" id="KW-0406">Ion transport</keyword>
<dbReference type="Proteomes" id="UP000828390">
    <property type="component" value="Unassembled WGS sequence"/>
</dbReference>
<dbReference type="PANTHER" id="PTHR11690">
    <property type="entry name" value="AMILORIDE-SENSITIVE SODIUM CHANNEL-RELATED"/>
    <property type="match status" value="1"/>
</dbReference>
<dbReference type="PANTHER" id="PTHR11690:SF248">
    <property type="entry name" value="PICKPOCKET 17, ISOFORM A"/>
    <property type="match status" value="1"/>
</dbReference>
<evidence type="ECO:0008006" key="15">
    <source>
        <dbReference type="Google" id="ProtNLM"/>
    </source>
</evidence>
<dbReference type="Gene3D" id="2.60.470.10">
    <property type="entry name" value="Acid-sensing ion channels like domains"/>
    <property type="match status" value="1"/>
</dbReference>
<organism evidence="13 14">
    <name type="scientific">Dreissena polymorpha</name>
    <name type="common">Zebra mussel</name>
    <name type="synonym">Mytilus polymorpha</name>
    <dbReference type="NCBI Taxonomy" id="45954"/>
    <lineage>
        <taxon>Eukaryota</taxon>
        <taxon>Metazoa</taxon>
        <taxon>Spiralia</taxon>
        <taxon>Lophotrochozoa</taxon>
        <taxon>Mollusca</taxon>
        <taxon>Bivalvia</taxon>
        <taxon>Autobranchia</taxon>
        <taxon>Heteroconchia</taxon>
        <taxon>Euheterodonta</taxon>
        <taxon>Imparidentia</taxon>
        <taxon>Neoheterodontei</taxon>
        <taxon>Myida</taxon>
        <taxon>Dreissenoidea</taxon>
        <taxon>Dreissenidae</taxon>
        <taxon>Dreissena</taxon>
    </lineage>
</organism>
<keyword evidence="9 11" id="KW-0739">Sodium transport</keyword>
<keyword evidence="8 12" id="KW-0472">Membrane</keyword>
<evidence type="ECO:0000256" key="8">
    <source>
        <dbReference type="ARBA" id="ARBA00023136"/>
    </source>
</evidence>
<gene>
    <name evidence="13" type="ORF">DPMN_122759</name>
</gene>
<comment type="similarity">
    <text evidence="11">Belongs to the amiloride-sensitive sodium channel (TC 1.A.6) family.</text>
</comment>
<sequence length="644" mass="73286">MSTESDTTWRRPSVYITDMVPNGIYDRGHKPEPMKFEGFTKYLTHHDDHTTSKGPKRKKQKQASALRIMSELGSESNAHGLAKIATSVTTKRKVLWSLLVIIGFTAATMQLSLLVSKFLAYQVVEVSQMKEGMPVEFPSVTLCNIATISLTKVNELIIRNETDIMSWFTFIKNAKFGEHTDRMDSHQAFYENLPEVGKAIGHSIDNFVISCRFNTKPCSSANFTLYFDGKNYYNCFTFNSGYDEVKKEPKEQKLLMHTTGPQNGLSVILSLENDNPPAGAYGLYDVKNHIAFSGGVRAQVHAPNTMPSPADHGFDVPPGYSTSVGLKAVLHARLPNPHGNCTYNHLEGDRSYRNTIFSCLQLCKQRILVHWCGCKTAALPMYKETDPKKQNLPFCGAIKNWRNTEAYLNKSRVDIDTLKCEEDLLNNLNNDRSYENKCNCFQPCDETSYQKSISLSYWPLEFYQLDALRNLYQNNTITSSLIKEVREKMDNLQSRFDQYLLENRREEYNQTDLDTLIRASTVVRQNLIRLNIYLEDLSVVEFKQMPAYELADLFADIGGTLGLWMGISVLTIMELVELLIRVTMLLFDSESSTVNSSLDVGDTKESQSMLNINHDNSISNKYNHFQYDKPFFHQPIARTAESPI</sequence>
<evidence type="ECO:0000256" key="2">
    <source>
        <dbReference type="ARBA" id="ARBA00022448"/>
    </source>
</evidence>
<reference evidence="13" key="2">
    <citation type="submission" date="2020-11" db="EMBL/GenBank/DDBJ databases">
        <authorList>
            <person name="McCartney M.A."/>
            <person name="Auch B."/>
            <person name="Kono T."/>
            <person name="Mallez S."/>
            <person name="Becker A."/>
            <person name="Gohl D.M."/>
            <person name="Silverstein K.A.T."/>
            <person name="Koren S."/>
            <person name="Bechman K.B."/>
            <person name="Herman A."/>
            <person name="Abrahante J.E."/>
            <person name="Garbe J."/>
        </authorList>
    </citation>
    <scope>NUCLEOTIDE SEQUENCE</scope>
    <source>
        <strain evidence="13">Duluth1</strain>
        <tissue evidence="13">Whole animal</tissue>
    </source>
</reference>
<evidence type="ECO:0000256" key="12">
    <source>
        <dbReference type="SAM" id="Phobius"/>
    </source>
</evidence>
<dbReference type="Pfam" id="PF00858">
    <property type="entry name" value="ASC"/>
    <property type="match status" value="1"/>
</dbReference>
<comment type="subcellular location">
    <subcellularLocation>
        <location evidence="1">Membrane</location>
        <topology evidence="1">Multi-pass membrane protein</topology>
    </subcellularLocation>
</comment>
<dbReference type="EMBL" id="JAIWYP010000005">
    <property type="protein sequence ID" value="KAH3821005.1"/>
    <property type="molecule type" value="Genomic_DNA"/>
</dbReference>
<dbReference type="Gene3D" id="1.10.287.770">
    <property type="entry name" value="YojJ-like"/>
    <property type="match status" value="1"/>
</dbReference>
<name>A0A9D4GQ05_DREPO</name>
<keyword evidence="6" id="KW-0915">Sodium</keyword>
<evidence type="ECO:0000256" key="6">
    <source>
        <dbReference type="ARBA" id="ARBA00023053"/>
    </source>
</evidence>
<comment type="caution">
    <text evidence="13">The sequence shown here is derived from an EMBL/GenBank/DDBJ whole genome shotgun (WGS) entry which is preliminary data.</text>
</comment>
<evidence type="ECO:0000256" key="11">
    <source>
        <dbReference type="RuleBase" id="RU000679"/>
    </source>
</evidence>
<evidence type="ECO:0000313" key="13">
    <source>
        <dbReference type="EMBL" id="KAH3821005.1"/>
    </source>
</evidence>